<evidence type="ECO:0000313" key="3">
    <source>
        <dbReference type="Proteomes" id="UP001222027"/>
    </source>
</evidence>
<dbReference type="EMBL" id="JAQQAF010000002">
    <property type="protein sequence ID" value="KAJ8506091.1"/>
    <property type="molecule type" value="Genomic_DNA"/>
</dbReference>
<sequence length="197" mass="20475">MFVYRAVVGGVFTCGTLGVDEEDIGQPGRGAPTGAAFAATLGPAPEGMWMMVELVLKVVVVDRPRAGGCRNWTGKPDELESAEEPSDGRRLGDLGNDRGPGVKRVGDVLQLQLGGGGQRKDIGAALLGNKDHVSRGGGAVAGRATTRPPLRNLPTCTPSRGTHPTSPARLNPTRLGTSLKTRAATAKCRPRPAAHVK</sequence>
<comment type="caution">
    <text evidence="2">The sequence shown here is derived from an EMBL/GenBank/DDBJ whole genome shotgun (WGS) entry which is preliminary data.</text>
</comment>
<feature type="region of interest" description="Disordered" evidence="1">
    <location>
        <begin position="136"/>
        <end position="175"/>
    </location>
</feature>
<feature type="compositionally biased region" description="Polar residues" evidence="1">
    <location>
        <begin position="154"/>
        <end position="165"/>
    </location>
</feature>
<dbReference type="AlphaFoldDB" id="A0AAV8RLZ0"/>
<feature type="region of interest" description="Disordered" evidence="1">
    <location>
        <begin position="67"/>
        <end position="102"/>
    </location>
</feature>
<accession>A0AAV8RLZ0</accession>
<reference evidence="2 3" key="1">
    <citation type="submission" date="2022-12" db="EMBL/GenBank/DDBJ databases">
        <title>Chromosome-scale assembly of the Ensete ventricosum genome.</title>
        <authorList>
            <person name="Dussert Y."/>
            <person name="Stocks J."/>
            <person name="Wendawek A."/>
            <person name="Woldeyes F."/>
            <person name="Nichols R.A."/>
            <person name="Borrell J.S."/>
        </authorList>
    </citation>
    <scope>NUCLEOTIDE SEQUENCE [LARGE SCALE GENOMIC DNA]</scope>
    <source>
        <strain evidence="3">cv. Maze</strain>
        <tissue evidence="2">Seeds</tissue>
    </source>
</reference>
<name>A0AAV8RLZ0_ENSVE</name>
<evidence type="ECO:0000313" key="2">
    <source>
        <dbReference type="EMBL" id="KAJ8506091.1"/>
    </source>
</evidence>
<evidence type="ECO:0000256" key="1">
    <source>
        <dbReference type="SAM" id="MobiDB-lite"/>
    </source>
</evidence>
<protein>
    <submittedName>
        <fullName evidence="2">Uncharacterized protein</fullName>
    </submittedName>
</protein>
<gene>
    <name evidence="2" type="ORF">OPV22_006977</name>
</gene>
<feature type="compositionally biased region" description="Basic and acidic residues" evidence="1">
    <location>
        <begin position="86"/>
        <end position="96"/>
    </location>
</feature>
<dbReference type="Proteomes" id="UP001222027">
    <property type="component" value="Unassembled WGS sequence"/>
</dbReference>
<keyword evidence="3" id="KW-1185">Reference proteome</keyword>
<proteinExistence type="predicted"/>
<organism evidence="2 3">
    <name type="scientific">Ensete ventricosum</name>
    <name type="common">Abyssinian banana</name>
    <name type="synonym">Musa ensete</name>
    <dbReference type="NCBI Taxonomy" id="4639"/>
    <lineage>
        <taxon>Eukaryota</taxon>
        <taxon>Viridiplantae</taxon>
        <taxon>Streptophyta</taxon>
        <taxon>Embryophyta</taxon>
        <taxon>Tracheophyta</taxon>
        <taxon>Spermatophyta</taxon>
        <taxon>Magnoliopsida</taxon>
        <taxon>Liliopsida</taxon>
        <taxon>Zingiberales</taxon>
        <taxon>Musaceae</taxon>
        <taxon>Ensete</taxon>
    </lineage>
</organism>